<feature type="transmembrane region" description="Helical" evidence="5">
    <location>
        <begin position="372"/>
        <end position="389"/>
    </location>
</feature>
<dbReference type="EC" id="7.1.1.-" evidence="5"/>
<dbReference type="HAMAP" id="MF_00445">
    <property type="entry name" value="NDH1_NuoN_1"/>
    <property type="match status" value="1"/>
</dbReference>
<feature type="transmembrane region" description="Helical" evidence="5">
    <location>
        <begin position="14"/>
        <end position="33"/>
    </location>
</feature>
<dbReference type="GO" id="GO:0042773">
    <property type="term" value="P:ATP synthesis coupled electron transport"/>
    <property type="evidence" value="ECO:0007669"/>
    <property type="project" value="InterPro"/>
</dbReference>
<feature type="transmembrane region" description="Helical" evidence="5">
    <location>
        <begin position="130"/>
        <end position="151"/>
    </location>
</feature>
<comment type="catalytic activity">
    <reaction evidence="5">
        <text>a quinone + NADH + 5 H(+)(in) = a quinol + NAD(+) + 4 H(+)(out)</text>
        <dbReference type="Rhea" id="RHEA:57888"/>
        <dbReference type="ChEBI" id="CHEBI:15378"/>
        <dbReference type="ChEBI" id="CHEBI:24646"/>
        <dbReference type="ChEBI" id="CHEBI:57540"/>
        <dbReference type="ChEBI" id="CHEBI:57945"/>
        <dbReference type="ChEBI" id="CHEBI:132124"/>
    </reaction>
</comment>
<gene>
    <name evidence="5 8" type="primary">nuoN</name>
    <name evidence="8" type="ORF">J0M35_15185</name>
</gene>
<feature type="transmembrane region" description="Helical" evidence="5">
    <location>
        <begin position="274"/>
        <end position="296"/>
    </location>
</feature>
<feature type="transmembrane region" description="Helical" evidence="5">
    <location>
        <begin position="470"/>
        <end position="490"/>
    </location>
</feature>
<comment type="function">
    <text evidence="5">NDH-1 shuttles electrons from NADH, via FMN and iron-sulfur (Fe-S) centers, to quinones in the respiratory chain. The immediate electron acceptor for the enzyme in this species is believed to be ubiquinone. Couples the redox reaction to proton translocation (for every two electrons transferred, four hydrogen ions are translocated across the cytoplasmic membrane), and thus conserves the redox energy in a proton gradient.</text>
</comment>
<name>A0A8J7P8D1_9BACT</name>
<comment type="similarity">
    <text evidence="5">Belongs to the complex I subunit 2 family.</text>
</comment>
<evidence type="ECO:0000256" key="1">
    <source>
        <dbReference type="ARBA" id="ARBA00004127"/>
    </source>
</evidence>
<keyword evidence="5" id="KW-1278">Translocase</keyword>
<evidence type="ECO:0000313" key="9">
    <source>
        <dbReference type="Proteomes" id="UP000664277"/>
    </source>
</evidence>
<keyword evidence="5" id="KW-0520">NAD</keyword>
<dbReference type="PANTHER" id="PTHR22773">
    <property type="entry name" value="NADH DEHYDROGENASE"/>
    <property type="match status" value="1"/>
</dbReference>
<dbReference type="AlphaFoldDB" id="A0A8J7P8D1"/>
<evidence type="ECO:0000256" key="3">
    <source>
        <dbReference type="ARBA" id="ARBA00022989"/>
    </source>
</evidence>
<feature type="transmembrane region" description="Helical" evidence="5">
    <location>
        <begin position="40"/>
        <end position="56"/>
    </location>
</feature>
<dbReference type="GO" id="GO:0050136">
    <property type="term" value="F:NADH dehydrogenase (quinone) (non-electrogenic) activity"/>
    <property type="evidence" value="ECO:0007669"/>
    <property type="project" value="UniProtKB-UniRule"/>
</dbReference>
<feature type="domain" description="NADH:quinone oxidoreductase/Mrp antiporter transmembrane" evidence="7">
    <location>
        <begin position="126"/>
        <end position="412"/>
    </location>
</feature>
<keyword evidence="5" id="KW-0830">Ubiquinone</keyword>
<accession>A0A8J7P8D1</accession>
<evidence type="ECO:0000256" key="4">
    <source>
        <dbReference type="ARBA" id="ARBA00023136"/>
    </source>
</evidence>
<sequence length="528" mass="56098">MDAINNYYQQLGHLAPHIVLTVGILFASLWNLFAPKAKGMTPIVSLIALGAAGFLLTRDLNTTVKLYGGVFTVDPLYSLFSLLSVVVGIIVVLMSMGYDHKFGKNTGEFYAILLTAVLANLFLAGSSDLIMLFVSLETLSICCVLLTGFLKRDLKSQEAALKYLLSTAAVTATLLYALSFLYGLSGSTNFDVIRDALSVGAGGNASFFQVLLLTLVMSAVGFKLSTVPFHMWTPDVYEGAPTPVTAFLSIGSKAGGFVVAIRLLSVMFGQYQVVWLGLLGLLAILSMIAGNLIAMAQTSLKRMLAYSSIAHVGYILIGLMAGGEAGLSAMVFYVLVYGFMNLGAFAAAIMFSNETGSDRIEDYAGLIRRRPLLAIALSVCLLNLAGLPIPPAGFFAKVFVFTAGASITQPFLGLPLGWVLVACALITSIPAVFYYTKVVIAMIVPEPSEKVAQLPGRDQPKPYVGSPQEFPAFALMLCTVIVAAAGLTCVQPLMQLSKNAVTQISGSAIPVGQTIQDTASKFLTFKAE</sequence>
<evidence type="ECO:0000256" key="5">
    <source>
        <dbReference type="HAMAP-Rule" id="MF_00445"/>
    </source>
</evidence>
<dbReference type="EMBL" id="JAFLCK010000023">
    <property type="protein sequence ID" value="MBN8661709.1"/>
    <property type="molecule type" value="Genomic_DNA"/>
</dbReference>
<evidence type="ECO:0000256" key="2">
    <source>
        <dbReference type="ARBA" id="ARBA00022692"/>
    </source>
</evidence>
<dbReference type="GO" id="GO:0005886">
    <property type="term" value="C:plasma membrane"/>
    <property type="evidence" value="ECO:0007669"/>
    <property type="project" value="UniProtKB-SubCell"/>
</dbReference>
<feature type="transmembrane region" description="Helical" evidence="5">
    <location>
        <begin position="107"/>
        <end position="124"/>
    </location>
</feature>
<comment type="caution">
    <text evidence="8">The sequence shown here is derived from an EMBL/GenBank/DDBJ whole genome shotgun (WGS) entry which is preliminary data.</text>
</comment>
<evidence type="ECO:0000313" key="8">
    <source>
        <dbReference type="EMBL" id="MBN8661709.1"/>
    </source>
</evidence>
<keyword evidence="5" id="KW-0813">Transport</keyword>
<dbReference type="PRINTS" id="PR01434">
    <property type="entry name" value="NADHDHGNASE5"/>
</dbReference>
<reference evidence="8" key="1">
    <citation type="submission" date="2021-02" db="EMBL/GenBank/DDBJ databases">
        <title>Genome-Resolved Metagenomics of a Microbial Community Performing Photosynthetic Biological Nutrient Removal.</title>
        <authorList>
            <person name="Mcdaniel E.A."/>
        </authorList>
    </citation>
    <scope>NUCLEOTIDE SEQUENCE</scope>
    <source>
        <strain evidence="8">UWPOB_OBS1</strain>
    </source>
</reference>
<dbReference type="GO" id="GO:0012505">
    <property type="term" value="C:endomembrane system"/>
    <property type="evidence" value="ECO:0007669"/>
    <property type="project" value="UniProtKB-SubCell"/>
</dbReference>
<feature type="transmembrane region" description="Helical" evidence="5">
    <location>
        <begin position="244"/>
        <end position="268"/>
    </location>
</feature>
<feature type="transmembrane region" description="Helical" evidence="5">
    <location>
        <begin position="205"/>
        <end position="224"/>
    </location>
</feature>
<feature type="transmembrane region" description="Helical" evidence="5">
    <location>
        <begin position="327"/>
        <end position="351"/>
    </location>
</feature>
<dbReference type="Proteomes" id="UP000664277">
    <property type="component" value="Unassembled WGS sequence"/>
</dbReference>
<keyword evidence="3 5" id="KW-1133">Transmembrane helix</keyword>
<dbReference type="GO" id="GO:0048038">
    <property type="term" value="F:quinone binding"/>
    <property type="evidence" value="ECO:0007669"/>
    <property type="project" value="UniProtKB-KW"/>
</dbReference>
<feature type="transmembrane region" description="Helical" evidence="5">
    <location>
        <begin position="163"/>
        <end position="185"/>
    </location>
</feature>
<proteinExistence type="inferred from homology"/>
<dbReference type="NCBIfam" id="TIGR01770">
    <property type="entry name" value="NDH_I_N"/>
    <property type="match status" value="1"/>
</dbReference>
<keyword evidence="5" id="KW-1003">Cell membrane</keyword>
<dbReference type="Pfam" id="PF00361">
    <property type="entry name" value="Proton_antipo_M"/>
    <property type="match status" value="1"/>
</dbReference>
<comment type="subunit">
    <text evidence="5">NDH-1 is composed of 14 different subunits. Subunits NuoA, H, J, K, L, M, N constitute the membrane sector of the complex.</text>
</comment>
<keyword evidence="2 5" id="KW-0812">Transmembrane</keyword>
<organism evidence="8 9">
    <name type="scientific">Candidatus Obscuribacter phosphatis</name>
    <dbReference type="NCBI Taxonomy" id="1906157"/>
    <lineage>
        <taxon>Bacteria</taxon>
        <taxon>Bacillati</taxon>
        <taxon>Candidatus Melainabacteria</taxon>
        <taxon>Candidatus Obscuribacterales</taxon>
        <taxon>Candidatus Obscuribacteraceae</taxon>
        <taxon>Candidatus Obscuribacter</taxon>
    </lineage>
</organism>
<dbReference type="GO" id="GO:0008137">
    <property type="term" value="F:NADH dehydrogenase (ubiquinone) activity"/>
    <property type="evidence" value="ECO:0007669"/>
    <property type="project" value="InterPro"/>
</dbReference>
<feature type="transmembrane region" description="Helical" evidence="5">
    <location>
        <begin position="76"/>
        <end position="95"/>
    </location>
</feature>
<evidence type="ECO:0000256" key="6">
    <source>
        <dbReference type="RuleBase" id="RU000320"/>
    </source>
</evidence>
<evidence type="ECO:0000259" key="7">
    <source>
        <dbReference type="Pfam" id="PF00361"/>
    </source>
</evidence>
<keyword evidence="4 5" id="KW-0472">Membrane</keyword>
<dbReference type="InterPro" id="IPR001750">
    <property type="entry name" value="ND/Mrp_TM"/>
</dbReference>
<keyword evidence="5" id="KW-0874">Quinone</keyword>
<protein>
    <recommendedName>
        <fullName evidence="5">NADH-quinone oxidoreductase subunit N</fullName>
        <ecNumber evidence="5">7.1.1.-</ecNumber>
    </recommendedName>
    <alternativeName>
        <fullName evidence="5">NADH dehydrogenase I subunit N</fullName>
    </alternativeName>
    <alternativeName>
        <fullName evidence="5">NDH-1 subunit N</fullName>
    </alternativeName>
</protein>
<comment type="subcellular location">
    <subcellularLocation>
        <location evidence="5">Cell membrane</location>
        <topology evidence="5">Multi-pass membrane protein</topology>
    </subcellularLocation>
    <subcellularLocation>
        <location evidence="1">Endomembrane system</location>
        <topology evidence="1">Multi-pass membrane protein</topology>
    </subcellularLocation>
    <subcellularLocation>
        <location evidence="6">Membrane</location>
        <topology evidence="6">Multi-pass membrane protein</topology>
    </subcellularLocation>
</comment>
<dbReference type="InterPro" id="IPR010096">
    <property type="entry name" value="NADH-Q_OxRdtase_suN/2"/>
</dbReference>
<feature type="transmembrane region" description="Helical" evidence="5">
    <location>
        <begin position="419"/>
        <end position="444"/>
    </location>
</feature>